<feature type="compositionally biased region" description="Basic residues" evidence="1">
    <location>
        <begin position="182"/>
        <end position="195"/>
    </location>
</feature>
<dbReference type="Proteomes" id="UP000000245">
    <property type="component" value="Chromosome"/>
</dbReference>
<accession>A5FY90</accession>
<evidence type="ECO:0000313" key="2">
    <source>
        <dbReference type="EMBL" id="ABQ30572.1"/>
    </source>
</evidence>
<proteinExistence type="predicted"/>
<name>A5FY90_ACICJ</name>
<reference evidence="2 3" key="1">
    <citation type="submission" date="2007-05" db="EMBL/GenBank/DDBJ databases">
        <title>Complete sequence of chromosome of Acidiphilium cryptum JF-5.</title>
        <authorList>
            <consortium name="US DOE Joint Genome Institute"/>
            <person name="Copeland A."/>
            <person name="Lucas S."/>
            <person name="Lapidus A."/>
            <person name="Barry K."/>
            <person name="Detter J.C."/>
            <person name="Glavina del Rio T."/>
            <person name="Hammon N."/>
            <person name="Israni S."/>
            <person name="Dalin E."/>
            <person name="Tice H."/>
            <person name="Pitluck S."/>
            <person name="Sims D."/>
            <person name="Brettin T."/>
            <person name="Bruce D."/>
            <person name="Han C."/>
            <person name="Schmutz J."/>
            <person name="Larimer F."/>
            <person name="Land M."/>
            <person name="Hauser L."/>
            <person name="Kyrpides N."/>
            <person name="Kim E."/>
            <person name="Magnuson T."/>
            <person name="Richardson P."/>
        </authorList>
    </citation>
    <scope>NUCLEOTIDE SEQUENCE [LARGE SCALE GENOMIC DNA]</scope>
    <source>
        <strain evidence="2 3">JF-5</strain>
    </source>
</reference>
<dbReference type="EMBL" id="CP000697">
    <property type="protein sequence ID" value="ABQ30572.1"/>
    <property type="molecule type" value="Genomic_DNA"/>
</dbReference>
<dbReference type="HOGENOM" id="CLU_113985_0_0_5"/>
<keyword evidence="3" id="KW-1185">Reference proteome</keyword>
<sequence length="206" mass="21971">MVLSGMASAVPLASPASRFAAIIAALCDRVAAEGHRRGIAGPLVVLIWTRLRRLADRLAAALDGPQRPPRPRHPATARQPAPARPRPLPRRLGWLGTLIPGAAAAAGQLRDLLADPEIAALAASIPAAGAAPPQNPRSSSRSGSRYRARSRRPAATVRRATGFGRGPAARRAMRAFSPRKPAPPKRRLTRAASPRHFRYVVKTRYG</sequence>
<organism evidence="2 3">
    <name type="scientific">Acidiphilium cryptum (strain JF-5)</name>
    <dbReference type="NCBI Taxonomy" id="349163"/>
    <lineage>
        <taxon>Bacteria</taxon>
        <taxon>Pseudomonadati</taxon>
        <taxon>Pseudomonadota</taxon>
        <taxon>Alphaproteobacteria</taxon>
        <taxon>Acetobacterales</taxon>
        <taxon>Acidocellaceae</taxon>
        <taxon>Acidiphilium</taxon>
    </lineage>
</organism>
<gene>
    <name evidence="2" type="ordered locus">Acry_1361</name>
</gene>
<dbReference type="AlphaFoldDB" id="A5FY90"/>
<dbReference type="KEGG" id="acr:Acry_1361"/>
<feature type="region of interest" description="Disordered" evidence="1">
    <location>
        <begin position="62"/>
        <end position="89"/>
    </location>
</feature>
<dbReference type="STRING" id="349163.Acry_1361"/>
<feature type="compositionally biased region" description="Low complexity" evidence="1">
    <location>
        <begin position="128"/>
        <end position="143"/>
    </location>
</feature>
<evidence type="ECO:0000313" key="3">
    <source>
        <dbReference type="Proteomes" id="UP000000245"/>
    </source>
</evidence>
<feature type="compositionally biased region" description="Low complexity" evidence="1">
    <location>
        <begin position="153"/>
        <end position="170"/>
    </location>
</feature>
<evidence type="ECO:0000256" key="1">
    <source>
        <dbReference type="SAM" id="MobiDB-lite"/>
    </source>
</evidence>
<protein>
    <submittedName>
        <fullName evidence="2">Uncharacterized protein</fullName>
    </submittedName>
</protein>
<feature type="region of interest" description="Disordered" evidence="1">
    <location>
        <begin position="128"/>
        <end position="195"/>
    </location>
</feature>